<feature type="transmembrane region" description="Helical" evidence="1">
    <location>
        <begin position="216"/>
        <end position="236"/>
    </location>
</feature>
<proteinExistence type="predicted"/>
<feature type="transmembrane region" description="Helical" evidence="1">
    <location>
        <begin position="143"/>
        <end position="165"/>
    </location>
</feature>
<gene>
    <name evidence="2" type="ORF">CAP51_07055</name>
</gene>
<dbReference type="AlphaFoldDB" id="A0A1Z9Z094"/>
<dbReference type="EMBL" id="NEXX01000002">
    <property type="protein sequence ID" value="OUY07876.1"/>
    <property type="molecule type" value="Genomic_DNA"/>
</dbReference>
<keyword evidence="1" id="KW-1133">Transmembrane helix</keyword>
<keyword evidence="1" id="KW-0472">Membrane</keyword>
<name>A0A1Z9Z094_9GAMM</name>
<feature type="transmembrane region" description="Helical" evidence="1">
    <location>
        <begin position="273"/>
        <end position="292"/>
    </location>
</feature>
<feature type="transmembrane region" description="Helical" evidence="1">
    <location>
        <begin position="242"/>
        <end position="266"/>
    </location>
</feature>
<keyword evidence="1" id="KW-0812">Transmembrane</keyword>
<feature type="transmembrane region" description="Helical" evidence="1">
    <location>
        <begin position="92"/>
        <end position="109"/>
    </location>
</feature>
<accession>A0A1Z9Z094</accession>
<sequence>MQALNTPLQWLRWVLGDISEAQFYKSEFASLGLLLGATFAYFVGLKKKPWQGFEISYGSGLFPWILLSSGLGLLLSNIFWDWLVIYSGNWQPTFVAFVSLPAATVLMFGRGIRVALTGAIAGAILVTPCSIFIINYVCRPLELPYIIGNVLGMAFGSLLAFFLFYKFPCLINGQLKSSTSIEKEIEEEVTIVSETKVFGPKWVVRRMFSDFSESQFFANEWAGLGFLTGVLLAIYLNPLGIAYGSGLITKIVIAQMLSSAIAVVLWQKQWQKYGWYPTYIPISSVAPVAVLVFGGSFISILFGALLGAIIAPPLAAYISKKLATYQHPYIGNVVSMAVTSLLTIGVIHLIS</sequence>
<dbReference type="Proteomes" id="UP000196536">
    <property type="component" value="Unassembled WGS sequence"/>
</dbReference>
<keyword evidence="3" id="KW-1185">Reference proteome</keyword>
<organism evidence="2 3">
    <name type="scientific">Acinetobacter populi</name>
    <dbReference type="NCBI Taxonomy" id="1582270"/>
    <lineage>
        <taxon>Bacteria</taxon>
        <taxon>Pseudomonadati</taxon>
        <taxon>Pseudomonadota</taxon>
        <taxon>Gammaproteobacteria</taxon>
        <taxon>Moraxellales</taxon>
        <taxon>Moraxellaceae</taxon>
        <taxon>Acinetobacter</taxon>
    </lineage>
</organism>
<evidence type="ECO:0000256" key="1">
    <source>
        <dbReference type="SAM" id="Phobius"/>
    </source>
</evidence>
<dbReference type="OrthoDB" id="1706162at2"/>
<feature type="transmembrane region" description="Helical" evidence="1">
    <location>
        <begin position="116"/>
        <end position="137"/>
    </location>
</feature>
<feature type="transmembrane region" description="Helical" evidence="1">
    <location>
        <begin position="28"/>
        <end position="45"/>
    </location>
</feature>
<protein>
    <submittedName>
        <fullName evidence="2">Uncharacterized protein</fullName>
    </submittedName>
</protein>
<feature type="transmembrane region" description="Helical" evidence="1">
    <location>
        <begin position="298"/>
        <end position="317"/>
    </location>
</feature>
<feature type="transmembrane region" description="Helical" evidence="1">
    <location>
        <begin position="57"/>
        <end position="80"/>
    </location>
</feature>
<feature type="transmembrane region" description="Helical" evidence="1">
    <location>
        <begin position="329"/>
        <end position="350"/>
    </location>
</feature>
<comment type="caution">
    <text evidence="2">The sequence shown here is derived from an EMBL/GenBank/DDBJ whole genome shotgun (WGS) entry which is preliminary data.</text>
</comment>
<evidence type="ECO:0000313" key="2">
    <source>
        <dbReference type="EMBL" id="OUY07876.1"/>
    </source>
</evidence>
<evidence type="ECO:0000313" key="3">
    <source>
        <dbReference type="Proteomes" id="UP000196536"/>
    </source>
</evidence>
<reference evidence="2 3" key="1">
    <citation type="submission" date="2017-05" db="EMBL/GenBank/DDBJ databases">
        <title>Acinetobacter populi ANC 5415 (= PBJ7), whole genome shotgun sequencing project.</title>
        <authorList>
            <person name="Nemec A."/>
            <person name="Radolfova-Krizova L."/>
        </authorList>
    </citation>
    <scope>NUCLEOTIDE SEQUENCE [LARGE SCALE GENOMIC DNA]</scope>
    <source>
        <strain evidence="2 3">PBJ7</strain>
    </source>
</reference>